<dbReference type="InterPro" id="IPR008296">
    <property type="entry name" value="TFPI-like"/>
</dbReference>
<dbReference type="GeneID" id="100559400"/>
<feature type="signal peptide" evidence="13">
    <location>
        <begin position="1"/>
        <end position="27"/>
    </location>
</feature>
<keyword evidence="9" id="KW-1015">Disulfide bond</keyword>
<feature type="domain" description="BPTI/Kunitz inhibitor" evidence="14">
    <location>
        <begin position="38"/>
        <end position="88"/>
    </location>
</feature>
<dbReference type="GO" id="GO:0004867">
    <property type="term" value="F:serine-type endopeptidase inhibitor activity"/>
    <property type="evidence" value="ECO:0000318"/>
    <property type="project" value="GO_Central"/>
</dbReference>
<sequence length="226" mass="25694">MEPTASSHLPSLTRTACFFALLGLVCPQKVHEDSRKICLQPPVEGPCRAIFSRWYYDRYSQACKVFSYGGCEGNDNNFLSWEECSKRCSSIKKVPKICRLEAAEGICRGSIRKYFFNLKSMSCEKFYYGGCLGNENRFDDEESCMDTCMPIKTAPSFCYSPKDKGVCSASEPRFYYNAKTKACEEFTYTGCGGNNNNFRTQKACLKVCKKAERRKPSFLRRIKAST</sequence>
<dbReference type="Proteomes" id="UP000001646">
    <property type="component" value="Chromosome 6"/>
</dbReference>
<dbReference type="GO" id="GO:0005615">
    <property type="term" value="C:extracellular space"/>
    <property type="evidence" value="ECO:0000318"/>
    <property type="project" value="GO_Central"/>
</dbReference>
<evidence type="ECO:0000256" key="8">
    <source>
        <dbReference type="ARBA" id="ARBA00023084"/>
    </source>
</evidence>
<evidence type="ECO:0000256" key="1">
    <source>
        <dbReference type="ARBA" id="ARBA00004613"/>
    </source>
</evidence>
<dbReference type="Ensembl" id="ENSACAT00000013289.4">
    <property type="protein sequence ID" value="ENSACAP00000013030.3"/>
    <property type="gene ID" value="ENSACAG00000013275.4"/>
</dbReference>
<dbReference type="InterPro" id="IPR036880">
    <property type="entry name" value="Kunitz_BPTI_sf"/>
</dbReference>
<dbReference type="FunFam" id="4.10.410.10:FF:000004">
    <property type="entry name" value="Tissue factor pathway inhibitor"/>
    <property type="match status" value="1"/>
</dbReference>
<keyword evidence="8 13" id="KW-0094">Blood coagulation</keyword>
<dbReference type="SMART" id="SM00131">
    <property type="entry name" value="KU"/>
    <property type="match status" value="3"/>
</dbReference>
<evidence type="ECO:0000256" key="5">
    <source>
        <dbReference type="ARBA" id="ARBA00022729"/>
    </source>
</evidence>
<dbReference type="PANTHER" id="PTHR10083">
    <property type="entry name" value="KUNITZ-TYPE PROTEASE INHIBITOR-RELATED"/>
    <property type="match status" value="1"/>
</dbReference>
<comment type="subunit">
    <text evidence="12">Finds in a complex with ABCB1, TFPI2 and PPP2R3C; leading to the dephosphorylation of ABCB1.</text>
</comment>
<dbReference type="InterPro" id="IPR050098">
    <property type="entry name" value="TFPI/VKTCI-like"/>
</dbReference>
<dbReference type="HOGENOM" id="CLU_058441_1_0_1"/>
<dbReference type="FunFam" id="4.10.410.10:FF:000018">
    <property type="entry name" value="Tissue factor pathway inhibitor"/>
    <property type="match status" value="1"/>
</dbReference>
<organism evidence="15 16">
    <name type="scientific">Anolis carolinensis</name>
    <name type="common">Green anole</name>
    <name type="synonym">American chameleon</name>
    <dbReference type="NCBI Taxonomy" id="28377"/>
    <lineage>
        <taxon>Eukaryota</taxon>
        <taxon>Metazoa</taxon>
        <taxon>Chordata</taxon>
        <taxon>Craniata</taxon>
        <taxon>Vertebrata</taxon>
        <taxon>Euteleostomi</taxon>
        <taxon>Lepidosauria</taxon>
        <taxon>Squamata</taxon>
        <taxon>Bifurcata</taxon>
        <taxon>Unidentata</taxon>
        <taxon>Episquamata</taxon>
        <taxon>Toxicofera</taxon>
        <taxon>Iguania</taxon>
        <taxon>Dactyloidae</taxon>
        <taxon>Anolis</taxon>
    </lineage>
</organism>
<dbReference type="eggNOG" id="KOG4295">
    <property type="taxonomic scope" value="Eukaryota"/>
</dbReference>
<dbReference type="AlphaFoldDB" id="G1KNH2"/>
<dbReference type="STRING" id="28377.ENSACAP00000013030"/>
<dbReference type="CTD" id="7980"/>
<name>G1KNH2_ANOCA</name>
<evidence type="ECO:0000256" key="4">
    <source>
        <dbReference type="ARBA" id="ARBA00022696"/>
    </source>
</evidence>
<dbReference type="PIRSF" id="PIRSF001620">
    <property type="entry name" value="TFPI"/>
    <property type="match status" value="1"/>
</dbReference>
<reference evidence="15" key="2">
    <citation type="submission" date="2025-08" db="UniProtKB">
        <authorList>
            <consortium name="Ensembl"/>
        </authorList>
    </citation>
    <scope>IDENTIFICATION</scope>
</reference>
<dbReference type="Pfam" id="PF00014">
    <property type="entry name" value="Kunitz_BPTI"/>
    <property type="match status" value="3"/>
</dbReference>
<dbReference type="CDD" id="cd22616">
    <property type="entry name" value="Kunitz_TFPI2_1-like"/>
    <property type="match status" value="1"/>
</dbReference>
<keyword evidence="2" id="KW-0964">Secreted</keyword>
<evidence type="ECO:0000256" key="13">
    <source>
        <dbReference type="PIRNR" id="PIRNR001620"/>
    </source>
</evidence>
<keyword evidence="5 13" id="KW-0732">Signal</keyword>
<dbReference type="PROSITE" id="PS50279">
    <property type="entry name" value="BPTI_KUNITZ_2"/>
    <property type="match status" value="3"/>
</dbReference>
<keyword evidence="10" id="KW-0325">Glycoprotein</keyword>
<dbReference type="InterPro" id="IPR020901">
    <property type="entry name" value="Prtase_inh_Kunz-CS"/>
</dbReference>
<protein>
    <recommendedName>
        <fullName evidence="13">Tissue factor pathway inhibitor</fullName>
    </recommendedName>
</protein>
<dbReference type="PRINTS" id="PR00759">
    <property type="entry name" value="BASICPTASE"/>
</dbReference>
<reference evidence="15 16" key="1">
    <citation type="submission" date="2009-12" db="EMBL/GenBank/DDBJ databases">
        <title>The Genome Sequence of Anolis carolinensis (Green Anole Lizard).</title>
        <authorList>
            <consortium name="The Genome Sequencing Platform"/>
            <person name="Di Palma F."/>
            <person name="Alfoldi J."/>
            <person name="Heiman D."/>
            <person name="Young S."/>
            <person name="Grabherr M."/>
            <person name="Johnson J."/>
            <person name="Lander E.S."/>
            <person name="Lindblad-Toh K."/>
        </authorList>
    </citation>
    <scope>NUCLEOTIDE SEQUENCE [LARGE SCALE GENOMIC DNA]</scope>
    <source>
        <strain evidence="15 16">JBL SC #1</strain>
    </source>
</reference>
<gene>
    <name evidence="15" type="primary">TFPI2</name>
</gene>
<dbReference type="GeneTree" id="ENSGT00940000159917"/>
<feature type="domain" description="BPTI/Kunitz inhibitor" evidence="14">
    <location>
        <begin position="98"/>
        <end position="148"/>
    </location>
</feature>
<evidence type="ECO:0000256" key="11">
    <source>
        <dbReference type="ARBA" id="ARBA00060238"/>
    </source>
</evidence>
<feature type="chain" id="PRO_5011023999" description="Tissue factor pathway inhibitor" evidence="13">
    <location>
        <begin position="28"/>
        <end position="226"/>
    </location>
</feature>
<dbReference type="PROSITE" id="PS00280">
    <property type="entry name" value="BPTI_KUNITZ_1"/>
    <property type="match status" value="2"/>
</dbReference>
<evidence type="ECO:0000256" key="3">
    <source>
        <dbReference type="ARBA" id="ARBA00022690"/>
    </source>
</evidence>
<evidence type="ECO:0000256" key="2">
    <source>
        <dbReference type="ARBA" id="ARBA00022525"/>
    </source>
</evidence>
<dbReference type="FunCoup" id="G1KNH2">
    <property type="interactions" value="33"/>
</dbReference>
<evidence type="ECO:0000313" key="15">
    <source>
        <dbReference type="Ensembl" id="ENSACAP00000013030.3"/>
    </source>
</evidence>
<dbReference type="Gene3D" id="4.10.410.10">
    <property type="entry name" value="Pancreatic trypsin inhibitor Kunitz domain"/>
    <property type="match status" value="3"/>
</dbReference>
<dbReference type="SUPFAM" id="SSF57362">
    <property type="entry name" value="BPTI-like"/>
    <property type="match status" value="3"/>
</dbReference>
<comment type="function">
    <text evidence="11">May play a role in the regulation of plasmin-mediated matrix remodeling. Inhibits trypsin, plasmin, factor VIIa/tissue factor and weakly factor Xa. Has no effect on thrombin.</text>
</comment>
<feature type="domain" description="BPTI/Kunitz inhibitor" evidence="14">
    <location>
        <begin position="158"/>
        <end position="208"/>
    </location>
</feature>
<proteinExistence type="predicted"/>
<evidence type="ECO:0000259" key="14">
    <source>
        <dbReference type="PROSITE" id="PS50279"/>
    </source>
</evidence>
<keyword evidence="7 13" id="KW-0722">Serine protease inhibitor</keyword>
<keyword evidence="3 13" id="KW-0646">Protease inhibitor</keyword>
<dbReference type="InterPro" id="IPR002223">
    <property type="entry name" value="Kunitz_BPTI"/>
</dbReference>
<keyword evidence="16" id="KW-1185">Reference proteome</keyword>
<evidence type="ECO:0000256" key="12">
    <source>
        <dbReference type="ARBA" id="ARBA00065443"/>
    </source>
</evidence>
<keyword evidence="4 13" id="KW-0356">Hemostasis</keyword>
<evidence type="ECO:0000313" key="16">
    <source>
        <dbReference type="Proteomes" id="UP000001646"/>
    </source>
</evidence>
<reference evidence="15" key="3">
    <citation type="submission" date="2025-09" db="UniProtKB">
        <authorList>
            <consortium name="Ensembl"/>
        </authorList>
    </citation>
    <scope>IDENTIFICATION</scope>
</reference>
<evidence type="ECO:0000256" key="6">
    <source>
        <dbReference type="ARBA" id="ARBA00022737"/>
    </source>
</evidence>
<dbReference type="Bgee" id="ENSACAG00000013275">
    <property type="expression patterns" value="Expressed in heart and 9 other cell types or tissues"/>
</dbReference>
<dbReference type="RefSeq" id="XP_008110736.1">
    <property type="nucleotide sequence ID" value="XM_008112529.3"/>
</dbReference>
<dbReference type="GO" id="GO:0007596">
    <property type="term" value="P:blood coagulation"/>
    <property type="evidence" value="ECO:0007669"/>
    <property type="project" value="UniProtKB-UniRule"/>
</dbReference>
<dbReference type="InParanoid" id="G1KNH2"/>
<dbReference type="CDD" id="cd22615">
    <property type="entry name" value="Kunitz_TFPI1_TFPI2_3-like"/>
    <property type="match status" value="1"/>
</dbReference>
<evidence type="ECO:0000256" key="10">
    <source>
        <dbReference type="ARBA" id="ARBA00023180"/>
    </source>
</evidence>
<evidence type="ECO:0000256" key="9">
    <source>
        <dbReference type="ARBA" id="ARBA00023157"/>
    </source>
</evidence>
<keyword evidence="6" id="KW-0677">Repeat</keyword>
<dbReference type="OrthoDB" id="5950222at2759"/>
<accession>G1KNH2</accession>
<dbReference type="FunFam" id="4.10.410.10:FF:000011">
    <property type="entry name" value="Tissue factor pathway inhibitor"/>
    <property type="match status" value="1"/>
</dbReference>
<evidence type="ECO:0000256" key="7">
    <source>
        <dbReference type="ARBA" id="ARBA00022900"/>
    </source>
</evidence>
<dbReference type="PANTHER" id="PTHR10083:SF328">
    <property type="entry name" value="TISSUE FACTOR PATHWAY INHIBITOR"/>
    <property type="match status" value="1"/>
</dbReference>
<comment type="subcellular location">
    <subcellularLocation>
        <location evidence="1 13">Secreted</location>
    </subcellularLocation>
</comment>
<dbReference type="KEGG" id="acs:100559400"/>